<feature type="transmembrane region" description="Helical" evidence="6">
    <location>
        <begin position="266"/>
        <end position="285"/>
    </location>
</feature>
<feature type="transmembrane region" description="Helical" evidence="6">
    <location>
        <begin position="411"/>
        <end position="431"/>
    </location>
</feature>
<dbReference type="Pfam" id="PF01578">
    <property type="entry name" value="Cytochrom_C_asm"/>
    <property type="match status" value="1"/>
</dbReference>
<name>A0ABX5LSY9_9BACT</name>
<dbReference type="InterPro" id="IPR002541">
    <property type="entry name" value="Cyt_c_assembly"/>
</dbReference>
<evidence type="ECO:0000313" key="9">
    <source>
        <dbReference type="EMBL" id="PWL04048.1"/>
    </source>
</evidence>
<dbReference type="Proteomes" id="UP000245523">
    <property type="component" value="Unassembled WGS sequence"/>
</dbReference>
<dbReference type="EMBL" id="QGHD01000001">
    <property type="protein sequence ID" value="PWL04048.1"/>
    <property type="molecule type" value="Genomic_DNA"/>
</dbReference>
<evidence type="ECO:0000259" key="8">
    <source>
        <dbReference type="Pfam" id="PF01578"/>
    </source>
</evidence>
<evidence type="ECO:0000256" key="5">
    <source>
        <dbReference type="ARBA" id="ARBA00023136"/>
    </source>
</evidence>
<protein>
    <submittedName>
        <fullName evidence="9">ABC-type transport system involved in cytochrome c biogenesis permease subunit</fullName>
    </submittedName>
</protein>
<evidence type="ECO:0000256" key="2">
    <source>
        <dbReference type="ARBA" id="ARBA00022692"/>
    </source>
</evidence>
<evidence type="ECO:0000256" key="3">
    <source>
        <dbReference type="ARBA" id="ARBA00022748"/>
    </source>
</evidence>
<feature type="transmembrane region" description="Helical" evidence="6">
    <location>
        <begin position="443"/>
        <end position="463"/>
    </location>
</feature>
<evidence type="ECO:0000256" key="1">
    <source>
        <dbReference type="ARBA" id="ARBA00004141"/>
    </source>
</evidence>
<reference evidence="9 10" key="1">
    <citation type="submission" date="2018-05" db="EMBL/GenBank/DDBJ databases">
        <title>Animal gut microbial communities from fecal samples from Wisconsin, USA.</title>
        <authorList>
            <person name="Neumann A."/>
        </authorList>
    </citation>
    <scope>NUCLEOTIDE SEQUENCE [LARGE SCALE GENOMIC DNA]</scope>
    <source>
        <strain evidence="9 10">UWS4</strain>
    </source>
</reference>
<keyword evidence="2 6" id="KW-0812">Transmembrane</keyword>
<accession>A0ABX5LSY9</accession>
<feature type="chain" id="PRO_5047506022" evidence="7">
    <location>
        <begin position="18"/>
        <end position="468"/>
    </location>
</feature>
<feature type="signal peptide" evidence="7">
    <location>
        <begin position="1"/>
        <end position="17"/>
    </location>
</feature>
<proteinExistence type="predicted"/>
<evidence type="ECO:0000256" key="4">
    <source>
        <dbReference type="ARBA" id="ARBA00022989"/>
    </source>
</evidence>
<dbReference type="PANTHER" id="PTHR30071">
    <property type="entry name" value="HEME EXPORTER PROTEIN C"/>
    <property type="match status" value="1"/>
</dbReference>
<dbReference type="InterPro" id="IPR045062">
    <property type="entry name" value="Cyt_c_biogenesis_CcsA/CcmC"/>
</dbReference>
<sequence length="468" mass="52899">MKIFSVFILLLSLFVFAETEPSTENFSASIPTTVNFENRIRPLESFEILLAERLCEKRKCADFSAAEILQNILSGKADSQKIFAVNRATARDILHLPKDRRYFLRSEFDDVRSLLRQYAEREDDRPLTLELIRLNDALNLYDSLQAGMLSQISIPFENLPVSEQRKIRAEAAYYKTNPIFFSWILCIVGFLTAIFCRIQSRVKSRLFLLGIFLQSLFAVSLIGIFIWRGIGEGRIPLTSLYEMILCISLGISLTTIFLAVKMKESILLIGAGMNLLFMLLLRSMFSAGDSFESVSVLLNSPFWLSLHVFTIAAGFCVLIFAAFLAHWQLILRKWKKSPDEKMKNALRILLRVGFALSSLGTILGGFWADVAWGRFWGWDPKENAALLVILWTLFLLHLPRGKMISEKSWEALTAALLLVIGFCLFGVNLLGTGLHSYGYSPKLLTVFVGFSLIDAILIAFLGMPKAKK</sequence>
<comment type="caution">
    <text evidence="9">The sequence shown here is derived from an EMBL/GenBank/DDBJ whole genome shotgun (WGS) entry which is preliminary data.</text>
</comment>
<gene>
    <name evidence="9" type="ORF">B0H50_10159</name>
</gene>
<feature type="transmembrane region" description="Helical" evidence="6">
    <location>
        <begin position="348"/>
        <end position="368"/>
    </location>
</feature>
<keyword evidence="3" id="KW-0201">Cytochrome c-type biogenesis</keyword>
<keyword evidence="5 6" id="KW-0472">Membrane</keyword>
<comment type="subcellular location">
    <subcellularLocation>
        <location evidence="1">Membrane</location>
        <topology evidence="1">Multi-pass membrane protein</topology>
    </subcellularLocation>
</comment>
<keyword evidence="10" id="KW-1185">Reference proteome</keyword>
<evidence type="ECO:0000256" key="6">
    <source>
        <dbReference type="SAM" id="Phobius"/>
    </source>
</evidence>
<feature type="transmembrane region" description="Helical" evidence="6">
    <location>
        <begin position="383"/>
        <end position="399"/>
    </location>
</feature>
<feature type="transmembrane region" description="Helical" evidence="6">
    <location>
        <begin position="206"/>
        <end position="227"/>
    </location>
</feature>
<feature type="domain" description="Cytochrome c assembly protein" evidence="8">
    <location>
        <begin position="239"/>
        <end position="435"/>
    </location>
</feature>
<feature type="transmembrane region" description="Helical" evidence="6">
    <location>
        <begin position="239"/>
        <end position="259"/>
    </location>
</feature>
<evidence type="ECO:0000313" key="10">
    <source>
        <dbReference type="Proteomes" id="UP000245523"/>
    </source>
</evidence>
<evidence type="ECO:0000256" key="7">
    <source>
        <dbReference type="SAM" id="SignalP"/>
    </source>
</evidence>
<feature type="transmembrane region" description="Helical" evidence="6">
    <location>
        <begin position="305"/>
        <end position="327"/>
    </location>
</feature>
<organism evidence="9 10">
    <name type="scientific">Hallerella porci</name>
    <dbReference type="NCBI Taxonomy" id="1945871"/>
    <lineage>
        <taxon>Bacteria</taxon>
        <taxon>Pseudomonadati</taxon>
        <taxon>Fibrobacterota</taxon>
        <taxon>Fibrobacteria</taxon>
        <taxon>Fibrobacterales</taxon>
        <taxon>Fibrobacteraceae</taxon>
        <taxon>Hallerella</taxon>
    </lineage>
</organism>
<keyword evidence="7" id="KW-0732">Signal</keyword>
<feature type="transmembrane region" description="Helical" evidence="6">
    <location>
        <begin position="180"/>
        <end position="199"/>
    </location>
</feature>
<dbReference type="PANTHER" id="PTHR30071:SF1">
    <property type="entry name" value="CYTOCHROME B_B6 PROTEIN-RELATED"/>
    <property type="match status" value="1"/>
</dbReference>
<dbReference type="RefSeq" id="WP_109587056.1">
    <property type="nucleotide sequence ID" value="NZ_QGHD01000001.1"/>
</dbReference>
<keyword evidence="4 6" id="KW-1133">Transmembrane helix</keyword>